<feature type="compositionally biased region" description="Low complexity" evidence="1">
    <location>
        <begin position="179"/>
        <end position="190"/>
    </location>
</feature>
<feature type="compositionally biased region" description="Polar residues" evidence="1">
    <location>
        <begin position="191"/>
        <end position="202"/>
    </location>
</feature>
<comment type="caution">
    <text evidence="2">The sequence shown here is derived from an EMBL/GenBank/DDBJ whole genome shotgun (WGS) entry which is preliminary data.</text>
</comment>
<protein>
    <submittedName>
        <fullName evidence="2">Uncharacterized protein</fullName>
    </submittedName>
</protein>
<proteinExistence type="predicted"/>
<reference evidence="2" key="1">
    <citation type="submission" date="2023-06" db="EMBL/GenBank/DDBJ databases">
        <title>Genome-scale phylogeny and comparative genomics of the fungal order Sordariales.</title>
        <authorList>
            <consortium name="Lawrence Berkeley National Laboratory"/>
            <person name="Hensen N."/>
            <person name="Bonometti L."/>
            <person name="Westerberg I."/>
            <person name="Brannstrom I.O."/>
            <person name="Guillou S."/>
            <person name="Cros-Aarteil S."/>
            <person name="Calhoun S."/>
            <person name="Haridas S."/>
            <person name="Kuo A."/>
            <person name="Mondo S."/>
            <person name="Pangilinan J."/>
            <person name="Riley R."/>
            <person name="Labutti K."/>
            <person name="Andreopoulos B."/>
            <person name="Lipzen A."/>
            <person name="Chen C."/>
            <person name="Yanf M."/>
            <person name="Daum C."/>
            <person name="Ng V."/>
            <person name="Clum A."/>
            <person name="Steindorff A."/>
            <person name="Ohm R."/>
            <person name="Martin F."/>
            <person name="Silar P."/>
            <person name="Natvig D."/>
            <person name="Lalanne C."/>
            <person name="Gautier V."/>
            <person name="Ament-Velasquez S.L."/>
            <person name="Kruys A."/>
            <person name="Hutchinson M.I."/>
            <person name="Powell A.J."/>
            <person name="Barry K."/>
            <person name="Miller A.N."/>
            <person name="Grigoriev I.V."/>
            <person name="Debuchy R."/>
            <person name="Gladieux P."/>
            <person name="Thoren M.H."/>
            <person name="Johannesson H."/>
        </authorList>
    </citation>
    <scope>NUCLEOTIDE SEQUENCE</scope>
    <source>
        <strain evidence="2">CBS 540.89</strain>
    </source>
</reference>
<evidence type="ECO:0000256" key="1">
    <source>
        <dbReference type="SAM" id="MobiDB-lite"/>
    </source>
</evidence>
<gene>
    <name evidence="2" type="ORF">B0T21DRAFT_359382</name>
</gene>
<feature type="non-terminal residue" evidence="2">
    <location>
        <position position="270"/>
    </location>
</feature>
<keyword evidence="3" id="KW-1185">Reference proteome</keyword>
<dbReference type="EMBL" id="JAUKTV010000002">
    <property type="protein sequence ID" value="KAK0745285.1"/>
    <property type="molecule type" value="Genomic_DNA"/>
</dbReference>
<organism evidence="2 3">
    <name type="scientific">Apiosordaria backusii</name>
    <dbReference type="NCBI Taxonomy" id="314023"/>
    <lineage>
        <taxon>Eukaryota</taxon>
        <taxon>Fungi</taxon>
        <taxon>Dikarya</taxon>
        <taxon>Ascomycota</taxon>
        <taxon>Pezizomycotina</taxon>
        <taxon>Sordariomycetes</taxon>
        <taxon>Sordariomycetidae</taxon>
        <taxon>Sordariales</taxon>
        <taxon>Lasiosphaeriaceae</taxon>
        <taxon>Apiosordaria</taxon>
    </lineage>
</organism>
<feature type="compositionally biased region" description="Basic and acidic residues" evidence="1">
    <location>
        <begin position="214"/>
        <end position="228"/>
    </location>
</feature>
<name>A0AA40ETK6_9PEZI</name>
<dbReference type="Proteomes" id="UP001172159">
    <property type="component" value="Unassembled WGS sequence"/>
</dbReference>
<feature type="compositionally biased region" description="Low complexity" evidence="1">
    <location>
        <begin position="245"/>
        <end position="263"/>
    </location>
</feature>
<dbReference type="AlphaFoldDB" id="A0AA40ETK6"/>
<evidence type="ECO:0000313" key="3">
    <source>
        <dbReference type="Proteomes" id="UP001172159"/>
    </source>
</evidence>
<sequence length="270" mass="30064">MRPVEIRRAQQDSIYLPRWKTGQPLRMVNQRNKQVQKYRPDKVWRLKGARLDDHSVLFCSPPPLPCRDRNEQEERRNSSVYCILPFPSLSPFPPQHQPFSPTCLRLYLIPIAPAAALPHPRAHALRRHQAKKARLDTKLLNFSLPSRPIQEMRRTAPREDEKLPGTEAGLISHTLFQKPSPTSSHPTSTTRASQPTLQSAPSSVGPILGSDCNEIDHSEDDKLDEASKHQSVHFEPGARDSWGSVEGDAGGATAAGVVDVTGEGSAGRWC</sequence>
<evidence type="ECO:0000313" key="2">
    <source>
        <dbReference type="EMBL" id="KAK0745285.1"/>
    </source>
</evidence>
<accession>A0AA40ETK6</accession>
<feature type="region of interest" description="Disordered" evidence="1">
    <location>
        <begin position="176"/>
        <end position="270"/>
    </location>
</feature>